<feature type="non-terminal residue" evidence="2">
    <location>
        <position position="1"/>
    </location>
</feature>
<evidence type="ECO:0000313" key="3">
    <source>
        <dbReference type="Proteomes" id="UP000257109"/>
    </source>
</evidence>
<evidence type="ECO:0000256" key="1">
    <source>
        <dbReference type="SAM" id="Phobius"/>
    </source>
</evidence>
<dbReference type="Proteomes" id="UP000257109">
    <property type="component" value="Unassembled WGS sequence"/>
</dbReference>
<feature type="transmembrane region" description="Helical" evidence="1">
    <location>
        <begin position="60"/>
        <end position="81"/>
    </location>
</feature>
<keyword evidence="1" id="KW-0472">Membrane</keyword>
<name>A0A371F1S6_MUCPR</name>
<feature type="transmembrane region" description="Helical" evidence="1">
    <location>
        <begin position="15"/>
        <end position="40"/>
    </location>
</feature>
<keyword evidence="1" id="KW-1133">Transmembrane helix</keyword>
<organism evidence="2 3">
    <name type="scientific">Mucuna pruriens</name>
    <name type="common">Velvet bean</name>
    <name type="synonym">Dolichos pruriens</name>
    <dbReference type="NCBI Taxonomy" id="157652"/>
    <lineage>
        <taxon>Eukaryota</taxon>
        <taxon>Viridiplantae</taxon>
        <taxon>Streptophyta</taxon>
        <taxon>Embryophyta</taxon>
        <taxon>Tracheophyta</taxon>
        <taxon>Spermatophyta</taxon>
        <taxon>Magnoliopsida</taxon>
        <taxon>eudicotyledons</taxon>
        <taxon>Gunneridae</taxon>
        <taxon>Pentapetalae</taxon>
        <taxon>rosids</taxon>
        <taxon>fabids</taxon>
        <taxon>Fabales</taxon>
        <taxon>Fabaceae</taxon>
        <taxon>Papilionoideae</taxon>
        <taxon>50 kb inversion clade</taxon>
        <taxon>NPAAA clade</taxon>
        <taxon>indigoferoid/millettioid clade</taxon>
        <taxon>Phaseoleae</taxon>
        <taxon>Mucuna</taxon>
    </lineage>
</organism>
<dbReference type="EMBL" id="QJKJ01010993">
    <property type="protein sequence ID" value="RDX72245.1"/>
    <property type="molecule type" value="Genomic_DNA"/>
</dbReference>
<gene>
    <name evidence="2" type="ORF">CR513_48299</name>
</gene>
<comment type="caution">
    <text evidence="2">The sequence shown here is derived from an EMBL/GenBank/DDBJ whole genome shotgun (WGS) entry which is preliminary data.</text>
</comment>
<sequence>HKTTWDCISIRRKHILLLICSQVPYVYIVDTFLTVSNMWHKNVWAQNWLRSLLQPQRVNSIVNIFFSVAFSIIWCTTHSNLEVDLEPSSVKKGVLLFSWKLSHQLVLRTPNDNSATSLYLANALIAPPIKKI</sequence>
<proteinExistence type="predicted"/>
<keyword evidence="3" id="KW-1185">Reference proteome</keyword>
<keyword evidence="1" id="KW-0812">Transmembrane</keyword>
<feature type="non-terminal residue" evidence="2">
    <location>
        <position position="132"/>
    </location>
</feature>
<protein>
    <submittedName>
        <fullName evidence="2">Uncharacterized protein</fullName>
    </submittedName>
</protein>
<accession>A0A371F1S6</accession>
<reference evidence="2" key="1">
    <citation type="submission" date="2018-05" db="EMBL/GenBank/DDBJ databases">
        <title>Draft genome of Mucuna pruriens seed.</title>
        <authorList>
            <person name="Nnadi N.E."/>
            <person name="Vos R."/>
            <person name="Hasami M.H."/>
            <person name="Devisetty U.K."/>
            <person name="Aguiy J.C."/>
        </authorList>
    </citation>
    <scope>NUCLEOTIDE SEQUENCE [LARGE SCALE GENOMIC DNA]</scope>
    <source>
        <strain evidence="2">JCA_2017</strain>
    </source>
</reference>
<evidence type="ECO:0000313" key="2">
    <source>
        <dbReference type="EMBL" id="RDX72245.1"/>
    </source>
</evidence>
<dbReference type="AlphaFoldDB" id="A0A371F1S6"/>